<dbReference type="Gene3D" id="1.10.510.10">
    <property type="entry name" value="Transferase(Phosphotransferase) domain 1"/>
    <property type="match status" value="1"/>
</dbReference>
<dbReference type="Pfam" id="PF00069">
    <property type="entry name" value="Pkinase"/>
    <property type="match status" value="1"/>
</dbReference>
<dbReference type="GO" id="GO:0035556">
    <property type="term" value="P:intracellular signal transduction"/>
    <property type="evidence" value="ECO:0007669"/>
    <property type="project" value="TreeGrafter"/>
</dbReference>
<dbReference type="GO" id="GO:0004674">
    <property type="term" value="F:protein serine/threonine kinase activity"/>
    <property type="evidence" value="ECO:0007669"/>
    <property type="project" value="TreeGrafter"/>
</dbReference>
<evidence type="ECO:0000313" key="5">
    <source>
        <dbReference type="EMBL" id="KAE8152043.1"/>
    </source>
</evidence>
<name>A0A5N6U0A6_ASPAV</name>
<protein>
    <submittedName>
        <fullName evidence="5">Kinase-like domain-containing protein</fullName>
    </submittedName>
</protein>
<dbReference type="PANTHER" id="PTHR24346">
    <property type="entry name" value="MAP/MICROTUBULE AFFINITY-REGULATING KINASE"/>
    <property type="match status" value="1"/>
</dbReference>
<evidence type="ECO:0000259" key="4">
    <source>
        <dbReference type="PROSITE" id="PS50011"/>
    </source>
</evidence>
<keyword evidence="6" id="KW-1185">Reference proteome</keyword>
<gene>
    <name evidence="5" type="ORF">BDV25DRAFT_138307</name>
</gene>
<dbReference type="GO" id="GO:0005737">
    <property type="term" value="C:cytoplasm"/>
    <property type="evidence" value="ECO:0007669"/>
    <property type="project" value="TreeGrafter"/>
</dbReference>
<dbReference type="EMBL" id="ML742060">
    <property type="protein sequence ID" value="KAE8152043.1"/>
    <property type="molecule type" value="Genomic_DNA"/>
</dbReference>
<sequence>MTEQKTFVLRPTKRKSDCLDEESTNEACVNSTASPQKRVKLVINPPKLRLKLTLHPLPSTYKGEKIPKLEENFESDGVLGQSGFIGQGGFGSVKIVYKRSNKETRRTKNKAYAAKVVKRIQGESLVQYTERVFEEYSISKRVKHPNTVMAEKLTRDQESLSCVMEYCKHGDLWDLIRKGYLSWEDKKCLFKQLLLGVGHMHRCGIAHHDIKPENAVLGDDSVLKICDFGLAHVVETKVQVRTDGKRKQNRTINWCEPSTRGTISYLPPEAIEPKDKYDPWPVDVWSCAITGIHIFCGENPWNTANSEEDGAYADFLEAWTNFLEEFPYSGITKTRYPVCRDLFAFLPVGLQHLLIRMLHPFPEMRITMRDVLKDAWVQDIECCSPGMPLSVPRPVHDHRPPNAR</sequence>
<dbReference type="GO" id="GO:0005524">
    <property type="term" value="F:ATP binding"/>
    <property type="evidence" value="ECO:0007669"/>
    <property type="project" value="UniProtKB-UniRule"/>
</dbReference>
<proteinExistence type="predicted"/>
<keyword evidence="5" id="KW-0808">Transferase</keyword>
<evidence type="ECO:0000256" key="3">
    <source>
        <dbReference type="PROSITE-ProRule" id="PRU10141"/>
    </source>
</evidence>
<keyword evidence="2 3" id="KW-0067">ATP-binding</keyword>
<accession>A0A5N6U0A6</accession>
<evidence type="ECO:0000313" key="6">
    <source>
        <dbReference type="Proteomes" id="UP000325780"/>
    </source>
</evidence>
<feature type="binding site" evidence="3">
    <location>
        <position position="115"/>
    </location>
    <ligand>
        <name>ATP</name>
        <dbReference type="ChEBI" id="CHEBI:30616"/>
    </ligand>
</feature>
<dbReference type="Proteomes" id="UP000325780">
    <property type="component" value="Unassembled WGS sequence"/>
</dbReference>
<dbReference type="PROSITE" id="PS00107">
    <property type="entry name" value="PROTEIN_KINASE_ATP"/>
    <property type="match status" value="1"/>
</dbReference>
<dbReference type="PANTHER" id="PTHR24346:SF76">
    <property type="entry name" value="NON-SPECIFIC SERINE_THREONINE PROTEIN KINASE"/>
    <property type="match status" value="1"/>
</dbReference>
<reference evidence="5 6" key="1">
    <citation type="submission" date="2019-04" db="EMBL/GenBank/DDBJ databases">
        <title>Friends and foes A comparative genomics study of 23 Aspergillus species from section Flavi.</title>
        <authorList>
            <consortium name="DOE Joint Genome Institute"/>
            <person name="Kjaerbolling I."/>
            <person name="Vesth T."/>
            <person name="Frisvad J.C."/>
            <person name="Nybo J.L."/>
            <person name="Theobald S."/>
            <person name="Kildgaard S."/>
            <person name="Isbrandt T."/>
            <person name="Kuo A."/>
            <person name="Sato A."/>
            <person name="Lyhne E.K."/>
            <person name="Kogle M.E."/>
            <person name="Wiebenga A."/>
            <person name="Kun R.S."/>
            <person name="Lubbers R.J."/>
            <person name="Makela M.R."/>
            <person name="Barry K."/>
            <person name="Chovatia M."/>
            <person name="Clum A."/>
            <person name="Daum C."/>
            <person name="Haridas S."/>
            <person name="He G."/>
            <person name="LaButti K."/>
            <person name="Lipzen A."/>
            <person name="Mondo S."/>
            <person name="Riley R."/>
            <person name="Salamov A."/>
            <person name="Simmons B.A."/>
            <person name="Magnuson J.K."/>
            <person name="Henrissat B."/>
            <person name="Mortensen U.H."/>
            <person name="Larsen T.O."/>
            <person name="Devries R.P."/>
            <person name="Grigoriev I.V."/>
            <person name="Machida M."/>
            <person name="Baker S.E."/>
            <person name="Andersen M.R."/>
        </authorList>
    </citation>
    <scope>NUCLEOTIDE SEQUENCE [LARGE SCALE GENOMIC DNA]</scope>
    <source>
        <strain evidence="5 6">IBT 18842</strain>
    </source>
</reference>
<keyword evidence="1 3" id="KW-0547">Nucleotide-binding</keyword>
<feature type="domain" description="Protein kinase" evidence="4">
    <location>
        <begin position="79"/>
        <end position="377"/>
    </location>
</feature>
<dbReference type="AlphaFoldDB" id="A0A5N6U0A6"/>
<dbReference type="InterPro" id="IPR017441">
    <property type="entry name" value="Protein_kinase_ATP_BS"/>
</dbReference>
<dbReference type="SUPFAM" id="SSF56112">
    <property type="entry name" value="Protein kinase-like (PK-like)"/>
    <property type="match status" value="1"/>
</dbReference>
<evidence type="ECO:0000256" key="2">
    <source>
        <dbReference type="ARBA" id="ARBA00022840"/>
    </source>
</evidence>
<dbReference type="InterPro" id="IPR000719">
    <property type="entry name" value="Prot_kinase_dom"/>
</dbReference>
<dbReference type="InterPro" id="IPR011009">
    <property type="entry name" value="Kinase-like_dom_sf"/>
</dbReference>
<keyword evidence="5" id="KW-0418">Kinase</keyword>
<evidence type="ECO:0000256" key="1">
    <source>
        <dbReference type="ARBA" id="ARBA00022741"/>
    </source>
</evidence>
<dbReference type="SMART" id="SM00220">
    <property type="entry name" value="S_TKc"/>
    <property type="match status" value="1"/>
</dbReference>
<dbReference type="OrthoDB" id="4062651at2759"/>
<dbReference type="PROSITE" id="PS50011">
    <property type="entry name" value="PROTEIN_KINASE_DOM"/>
    <property type="match status" value="1"/>
</dbReference>
<organism evidence="5 6">
    <name type="scientific">Aspergillus avenaceus</name>
    <dbReference type="NCBI Taxonomy" id="36643"/>
    <lineage>
        <taxon>Eukaryota</taxon>
        <taxon>Fungi</taxon>
        <taxon>Dikarya</taxon>
        <taxon>Ascomycota</taxon>
        <taxon>Pezizomycotina</taxon>
        <taxon>Eurotiomycetes</taxon>
        <taxon>Eurotiomycetidae</taxon>
        <taxon>Eurotiales</taxon>
        <taxon>Aspergillaceae</taxon>
        <taxon>Aspergillus</taxon>
        <taxon>Aspergillus subgen. Circumdati</taxon>
    </lineage>
</organism>
<dbReference type="GO" id="GO:0000226">
    <property type="term" value="P:microtubule cytoskeleton organization"/>
    <property type="evidence" value="ECO:0007669"/>
    <property type="project" value="TreeGrafter"/>
</dbReference>